<proteinExistence type="predicted"/>
<feature type="chain" id="PRO_5031308170" evidence="1">
    <location>
        <begin position="22"/>
        <end position="113"/>
    </location>
</feature>
<dbReference type="AlphaFoldDB" id="A0A7X5ZWL8"/>
<dbReference type="NCBIfam" id="TIGR04433">
    <property type="entry name" value="UrcA_uranyl"/>
    <property type="match status" value="1"/>
</dbReference>
<protein>
    <submittedName>
        <fullName evidence="2">UrcA family protein</fullName>
    </submittedName>
</protein>
<evidence type="ECO:0000256" key="1">
    <source>
        <dbReference type="SAM" id="SignalP"/>
    </source>
</evidence>
<dbReference type="EMBL" id="JAASQV010000002">
    <property type="protein sequence ID" value="NIJ65548.1"/>
    <property type="molecule type" value="Genomic_DNA"/>
</dbReference>
<dbReference type="Proteomes" id="UP000564677">
    <property type="component" value="Unassembled WGS sequence"/>
</dbReference>
<gene>
    <name evidence="2" type="ORF">FHR20_002510</name>
</gene>
<evidence type="ECO:0000313" key="2">
    <source>
        <dbReference type="EMBL" id="NIJ65548.1"/>
    </source>
</evidence>
<dbReference type="RefSeq" id="WP_167299923.1">
    <property type="nucleotide sequence ID" value="NZ_JAASQV010000002.1"/>
</dbReference>
<comment type="caution">
    <text evidence="2">The sequence shown here is derived from an EMBL/GenBank/DDBJ whole genome shotgun (WGS) entry which is preliminary data.</text>
</comment>
<sequence>MRIIYSGLLSLALLGSSGVAAADTDMRGTGKILVSTHDLDLATDTGVRTARARVRRAAERVCSDYPRIGILPSTESARCRTAAVHEADVRIATLASRAHEDRLASAGMDSRTR</sequence>
<dbReference type="InterPro" id="IPR030972">
    <property type="entry name" value="UrcA_uranyl"/>
</dbReference>
<feature type="signal peptide" evidence="1">
    <location>
        <begin position="1"/>
        <end position="21"/>
    </location>
</feature>
<evidence type="ECO:0000313" key="3">
    <source>
        <dbReference type="Proteomes" id="UP000564677"/>
    </source>
</evidence>
<keyword evidence="1" id="KW-0732">Signal</keyword>
<name>A0A7X5ZWL8_9SPHN</name>
<organism evidence="2 3">
    <name type="scientific">Sphingomonas leidyi</name>
    <dbReference type="NCBI Taxonomy" id="68569"/>
    <lineage>
        <taxon>Bacteria</taxon>
        <taxon>Pseudomonadati</taxon>
        <taxon>Pseudomonadota</taxon>
        <taxon>Alphaproteobacteria</taxon>
        <taxon>Sphingomonadales</taxon>
        <taxon>Sphingomonadaceae</taxon>
        <taxon>Sphingomonas</taxon>
    </lineage>
</organism>
<accession>A0A7X5ZWL8</accession>
<reference evidence="2 3" key="1">
    <citation type="submission" date="2020-03" db="EMBL/GenBank/DDBJ databases">
        <title>Genomic Encyclopedia of Type Strains, Phase IV (KMG-IV): sequencing the most valuable type-strain genomes for metagenomic binning, comparative biology and taxonomic classification.</title>
        <authorList>
            <person name="Goeker M."/>
        </authorList>
    </citation>
    <scope>NUCLEOTIDE SEQUENCE [LARGE SCALE GENOMIC DNA]</scope>
    <source>
        <strain evidence="2 3">DSM 4733</strain>
    </source>
</reference>
<keyword evidence="3" id="KW-1185">Reference proteome</keyword>